<dbReference type="InterPro" id="IPR014710">
    <property type="entry name" value="RmlC-like_jellyroll"/>
</dbReference>
<dbReference type="InterPro" id="IPR041602">
    <property type="entry name" value="Quercetinase_C"/>
</dbReference>
<feature type="binding site" evidence="2">
    <location>
        <position position="57"/>
    </location>
    <ligand>
        <name>Fe cation</name>
        <dbReference type="ChEBI" id="CHEBI:24875"/>
    </ligand>
</feature>
<gene>
    <name evidence="6" type="ORF">PTD2_02136</name>
</gene>
<feature type="domain" description="Quercetin 2,3-dioxygenase C-terminal cupin" evidence="5">
    <location>
        <begin position="143"/>
        <end position="227"/>
    </location>
</feature>
<dbReference type="InterPro" id="IPR003829">
    <property type="entry name" value="Pirin_N_dom"/>
</dbReference>
<dbReference type="InterPro" id="IPR011051">
    <property type="entry name" value="RmlC_Cupin_sf"/>
</dbReference>
<dbReference type="STRING" id="87626.PTD2_02136"/>
<dbReference type="eggNOG" id="COG1741">
    <property type="taxonomic scope" value="Bacteria"/>
</dbReference>
<dbReference type="Proteomes" id="UP000006201">
    <property type="component" value="Unassembled WGS sequence"/>
</dbReference>
<comment type="cofactor">
    <cofactor evidence="2">
        <name>Fe cation</name>
        <dbReference type="ChEBI" id="CHEBI:24875"/>
    </cofactor>
    <text evidence="2">Binds 1 Fe cation per subunit.</text>
</comment>
<evidence type="ECO:0000259" key="4">
    <source>
        <dbReference type="Pfam" id="PF02678"/>
    </source>
</evidence>
<keyword evidence="2" id="KW-0479">Metal-binding</keyword>
<dbReference type="PANTHER" id="PTHR43212">
    <property type="entry name" value="QUERCETIN 2,3-DIOXYGENASE"/>
    <property type="match status" value="1"/>
</dbReference>
<keyword evidence="7" id="KW-1185">Reference proteome</keyword>
<dbReference type="PANTHER" id="PTHR43212:SF3">
    <property type="entry name" value="QUERCETIN 2,3-DIOXYGENASE"/>
    <property type="match status" value="1"/>
</dbReference>
<evidence type="ECO:0000259" key="5">
    <source>
        <dbReference type="Pfam" id="PF17954"/>
    </source>
</evidence>
<dbReference type="AlphaFoldDB" id="A4C448"/>
<comment type="caution">
    <text evidence="6">The sequence shown here is derived from an EMBL/GenBank/DDBJ whole genome shotgun (WGS) entry which is preliminary data.</text>
</comment>
<dbReference type="PIRSF" id="PIRSF006232">
    <property type="entry name" value="Pirin"/>
    <property type="match status" value="1"/>
</dbReference>
<evidence type="ECO:0000256" key="1">
    <source>
        <dbReference type="ARBA" id="ARBA00008416"/>
    </source>
</evidence>
<dbReference type="Pfam" id="PF02678">
    <property type="entry name" value="Pirin"/>
    <property type="match status" value="1"/>
</dbReference>
<comment type="similarity">
    <text evidence="1 3">Belongs to the pirin family.</text>
</comment>
<feature type="binding site" evidence="2">
    <location>
        <position position="101"/>
    </location>
    <ligand>
        <name>Fe cation</name>
        <dbReference type="ChEBI" id="CHEBI:24875"/>
    </ligand>
</feature>
<dbReference type="RefSeq" id="WP_009836628.1">
    <property type="nucleotide sequence ID" value="NZ_AAOH01000001.1"/>
</dbReference>
<evidence type="ECO:0000256" key="2">
    <source>
        <dbReference type="PIRSR" id="PIRSR006232-1"/>
    </source>
</evidence>
<reference evidence="6 7" key="1">
    <citation type="submission" date="2006-02" db="EMBL/GenBank/DDBJ databases">
        <authorList>
            <person name="Moran M.A."/>
            <person name="Kjelleberg S."/>
            <person name="Egan S."/>
            <person name="Saunders N."/>
            <person name="Thomas T."/>
            <person name="Ferriera S."/>
            <person name="Johnson J."/>
            <person name="Kravitz S."/>
            <person name="Halpern A."/>
            <person name="Remington K."/>
            <person name="Beeson K."/>
            <person name="Tran B."/>
            <person name="Rogers Y.-H."/>
            <person name="Friedman R."/>
            <person name="Venter J.C."/>
        </authorList>
    </citation>
    <scope>NUCLEOTIDE SEQUENCE [LARGE SCALE GENOMIC DNA]</scope>
    <source>
        <strain evidence="6 7">D2</strain>
    </source>
</reference>
<dbReference type="Gene3D" id="2.60.120.10">
    <property type="entry name" value="Jelly Rolls"/>
    <property type="match status" value="2"/>
</dbReference>
<evidence type="ECO:0000313" key="6">
    <source>
        <dbReference type="EMBL" id="EAR30330.1"/>
    </source>
</evidence>
<organism evidence="6 7">
    <name type="scientific">Pseudoalteromonas tunicata D2</name>
    <dbReference type="NCBI Taxonomy" id="87626"/>
    <lineage>
        <taxon>Bacteria</taxon>
        <taxon>Pseudomonadati</taxon>
        <taxon>Pseudomonadota</taxon>
        <taxon>Gammaproteobacteria</taxon>
        <taxon>Alteromonadales</taxon>
        <taxon>Pseudoalteromonadaceae</taxon>
        <taxon>Pseudoalteromonas</taxon>
    </lineage>
</organism>
<feature type="binding site" evidence="2">
    <location>
        <position position="103"/>
    </location>
    <ligand>
        <name>Fe cation</name>
        <dbReference type="ChEBI" id="CHEBI:24875"/>
    </ligand>
</feature>
<evidence type="ECO:0000256" key="3">
    <source>
        <dbReference type="RuleBase" id="RU003457"/>
    </source>
</evidence>
<protein>
    <recommendedName>
        <fullName evidence="8">Pirin family protein</fullName>
    </recommendedName>
</protein>
<proteinExistence type="inferred from homology"/>
<dbReference type="HOGENOM" id="CLU_064194_2_2_6"/>
<dbReference type="InterPro" id="IPR012093">
    <property type="entry name" value="Pirin"/>
</dbReference>
<evidence type="ECO:0008006" key="8">
    <source>
        <dbReference type="Google" id="ProtNLM"/>
    </source>
</evidence>
<dbReference type="GO" id="GO:0046872">
    <property type="term" value="F:metal ion binding"/>
    <property type="evidence" value="ECO:0007669"/>
    <property type="project" value="UniProtKB-KW"/>
</dbReference>
<keyword evidence="2" id="KW-0408">Iron</keyword>
<accession>A4C448</accession>
<name>A4C448_9GAMM</name>
<dbReference type="SUPFAM" id="SSF51182">
    <property type="entry name" value="RmlC-like cupins"/>
    <property type="match status" value="1"/>
</dbReference>
<sequence length="230" mass="25585">MFYIRKSEQRGKANFGWLQSLHSFSFGRYYDASHMGISVLRVINDDFVAPAQGFDTHGHRDMEIISYVTSGALKHKDSRGNEHIVAHGEIQLMSAGSGIQHSEYNASHTEPVSFLQIWIKPNVLGQVPSYQQQQVIQKGALTLLVSPSGQDNSLMIKQDMTLSRLVLVDKEEIELNTANRLGYLHIISGSLNIDTNQFVAGDAIGFNPNQSINILATGTLEALWFDLPLE</sequence>
<feature type="binding site" evidence="2">
    <location>
        <position position="59"/>
    </location>
    <ligand>
        <name>Fe cation</name>
        <dbReference type="ChEBI" id="CHEBI:24875"/>
    </ligand>
</feature>
<evidence type="ECO:0000313" key="7">
    <source>
        <dbReference type="Proteomes" id="UP000006201"/>
    </source>
</evidence>
<dbReference type="EMBL" id="AAOH01000001">
    <property type="protein sequence ID" value="EAR30330.1"/>
    <property type="molecule type" value="Genomic_DNA"/>
</dbReference>
<feature type="domain" description="Pirin N-terminal" evidence="4">
    <location>
        <begin position="7"/>
        <end position="119"/>
    </location>
</feature>
<dbReference type="CDD" id="cd02910">
    <property type="entry name" value="cupin_Yhhw_N"/>
    <property type="match status" value="1"/>
</dbReference>
<dbReference type="Pfam" id="PF17954">
    <property type="entry name" value="Pirin_C_2"/>
    <property type="match status" value="1"/>
</dbReference>
<dbReference type="OrthoDB" id="9780903at2"/>